<evidence type="ECO:0000313" key="3">
    <source>
        <dbReference type="Proteomes" id="UP001233172"/>
    </source>
</evidence>
<comment type="caution">
    <text evidence="2">The sequence shown here is derived from an EMBL/GenBank/DDBJ whole genome shotgun (WGS) entry which is preliminary data.</text>
</comment>
<feature type="region of interest" description="Disordered" evidence="1">
    <location>
        <begin position="39"/>
        <end position="73"/>
    </location>
</feature>
<evidence type="ECO:0000313" key="2">
    <source>
        <dbReference type="EMBL" id="KAK0041984.1"/>
    </source>
</evidence>
<dbReference type="Proteomes" id="UP001233172">
    <property type="component" value="Unassembled WGS sequence"/>
</dbReference>
<proteinExistence type="predicted"/>
<reference evidence="2" key="1">
    <citation type="journal article" date="2023" name="PLoS Negl. Trop. Dis.">
        <title>A genome sequence for Biomphalaria pfeifferi, the major vector snail for the human-infecting parasite Schistosoma mansoni.</title>
        <authorList>
            <person name="Bu L."/>
            <person name="Lu L."/>
            <person name="Laidemitt M.R."/>
            <person name="Zhang S.M."/>
            <person name="Mutuku M."/>
            <person name="Mkoji G."/>
            <person name="Steinauer M."/>
            <person name="Loker E.S."/>
        </authorList>
    </citation>
    <scope>NUCLEOTIDE SEQUENCE</scope>
    <source>
        <strain evidence="2">KasaAsao</strain>
    </source>
</reference>
<accession>A0AAD8AT49</accession>
<dbReference type="AlphaFoldDB" id="A0AAD8AT49"/>
<gene>
    <name evidence="2" type="ORF">Bpfe_028614</name>
</gene>
<dbReference type="EMBL" id="JASAOG010000255">
    <property type="protein sequence ID" value="KAK0041984.1"/>
    <property type="molecule type" value="Genomic_DNA"/>
</dbReference>
<name>A0AAD8AT49_BIOPF</name>
<organism evidence="2 3">
    <name type="scientific">Biomphalaria pfeifferi</name>
    <name type="common">Bloodfluke planorb</name>
    <name type="synonym">Freshwater snail</name>
    <dbReference type="NCBI Taxonomy" id="112525"/>
    <lineage>
        <taxon>Eukaryota</taxon>
        <taxon>Metazoa</taxon>
        <taxon>Spiralia</taxon>
        <taxon>Lophotrochozoa</taxon>
        <taxon>Mollusca</taxon>
        <taxon>Gastropoda</taxon>
        <taxon>Heterobranchia</taxon>
        <taxon>Euthyneura</taxon>
        <taxon>Panpulmonata</taxon>
        <taxon>Hygrophila</taxon>
        <taxon>Lymnaeoidea</taxon>
        <taxon>Planorbidae</taxon>
        <taxon>Biomphalaria</taxon>
    </lineage>
</organism>
<feature type="compositionally biased region" description="Basic and acidic residues" evidence="1">
    <location>
        <begin position="44"/>
        <end position="54"/>
    </location>
</feature>
<evidence type="ECO:0000256" key="1">
    <source>
        <dbReference type="SAM" id="MobiDB-lite"/>
    </source>
</evidence>
<keyword evidence="3" id="KW-1185">Reference proteome</keyword>
<sequence length="73" mass="7624">MLISSSGRSPPGVKTLKARRYTGHAWLVIEPVDLVGAGSSEEGFSSRHVHDQGHGKGGTGGGELNKNAAVVWK</sequence>
<protein>
    <submittedName>
        <fullName evidence="2">Uncharacterized protein</fullName>
    </submittedName>
</protein>
<reference evidence="2" key="2">
    <citation type="submission" date="2023-04" db="EMBL/GenBank/DDBJ databases">
        <authorList>
            <person name="Bu L."/>
            <person name="Lu L."/>
            <person name="Laidemitt M.R."/>
            <person name="Zhang S.M."/>
            <person name="Mutuku M."/>
            <person name="Mkoji G."/>
            <person name="Steinauer M."/>
            <person name="Loker E.S."/>
        </authorList>
    </citation>
    <scope>NUCLEOTIDE SEQUENCE</scope>
    <source>
        <strain evidence="2">KasaAsao</strain>
        <tissue evidence="2">Whole Snail</tissue>
    </source>
</reference>